<dbReference type="Gene3D" id="3.40.30.10">
    <property type="entry name" value="Glutaredoxin"/>
    <property type="match status" value="2"/>
</dbReference>
<dbReference type="FunFam" id="1.20.1050.10:FF:000030">
    <property type="entry name" value="Glutathione S-transferase S1"/>
    <property type="match status" value="2"/>
</dbReference>
<comment type="subunit">
    <text evidence="1">Homodimer.</text>
</comment>
<keyword evidence="9" id="KW-1185">Reference proteome</keyword>
<dbReference type="GO" id="GO:0004364">
    <property type="term" value="F:glutathione transferase activity"/>
    <property type="evidence" value="ECO:0007669"/>
    <property type="project" value="UniProtKB-EC"/>
</dbReference>
<dbReference type="CDD" id="cd03192">
    <property type="entry name" value="GST_C_Sigma_like"/>
    <property type="match status" value="2"/>
</dbReference>
<dbReference type="SFLD" id="SFLDG01205">
    <property type="entry name" value="AMPS.1"/>
    <property type="match status" value="2"/>
</dbReference>
<dbReference type="PROSITE" id="PS50404">
    <property type="entry name" value="GST_NTER"/>
    <property type="match status" value="2"/>
</dbReference>
<reference evidence="8 9" key="1">
    <citation type="journal article" date="2024" name="BMC Genomics">
        <title>De novo assembly and annotation of Popillia japonica's genome with initial clues to its potential as an invasive pest.</title>
        <authorList>
            <person name="Cucini C."/>
            <person name="Boschi S."/>
            <person name="Funari R."/>
            <person name="Cardaioli E."/>
            <person name="Iannotti N."/>
            <person name="Marturano G."/>
            <person name="Paoli F."/>
            <person name="Bruttini M."/>
            <person name="Carapelli A."/>
            <person name="Frati F."/>
            <person name="Nardi F."/>
        </authorList>
    </citation>
    <scope>NUCLEOTIDE SEQUENCE [LARGE SCALE GENOMIC DNA]</scope>
    <source>
        <strain evidence="8">DMR45628</strain>
    </source>
</reference>
<organism evidence="8 9">
    <name type="scientific">Popillia japonica</name>
    <name type="common">Japanese beetle</name>
    <dbReference type="NCBI Taxonomy" id="7064"/>
    <lineage>
        <taxon>Eukaryota</taxon>
        <taxon>Metazoa</taxon>
        <taxon>Ecdysozoa</taxon>
        <taxon>Arthropoda</taxon>
        <taxon>Hexapoda</taxon>
        <taxon>Insecta</taxon>
        <taxon>Pterygota</taxon>
        <taxon>Neoptera</taxon>
        <taxon>Endopterygota</taxon>
        <taxon>Coleoptera</taxon>
        <taxon>Polyphaga</taxon>
        <taxon>Scarabaeiformia</taxon>
        <taxon>Scarabaeidae</taxon>
        <taxon>Rutelinae</taxon>
        <taxon>Popillia</taxon>
    </lineage>
</organism>
<dbReference type="PANTHER" id="PTHR11571:SF224">
    <property type="entry name" value="HEMATOPOIETIC PROSTAGLANDIN D SYNTHASE"/>
    <property type="match status" value="1"/>
</dbReference>
<evidence type="ECO:0000259" key="7">
    <source>
        <dbReference type="PROSITE" id="PS50405"/>
    </source>
</evidence>
<dbReference type="SFLD" id="SFLDG00363">
    <property type="entry name" value="AMPS_(cytGST):_Alpha-__Mu-__Pi"/>
    <property type="match status" value="2"/>
</dbReference>
<dbReference type="Gene3D" id="1.20.1050.10">
    <property type="match status" value="2"/>
</dbReference>
<dbReference type="SFLD" id="SFLDS00019">
    <property type="entry name" value="Glutathione_Transferase_(cytos"/>
    <property type="match status" value="2"/>
</dbReference>
<feature type="domain" description="GST N-terminal" evidence="6">
    <location>
        <begin position="248"/>
        <end position="325"/>
    </location>
</feature>
<dbReference type="GO" id="GO:0006749">
    <property type="term" value="P:glutathione metabolic process"/>
    <property type="evidence" value="ECO:0007669"/>
    <property type="project" value="TreeGrafter"/>
</dbReference>
<protein>
    <recommendedName>
        <fullName evidence="2">glutathione transferase</fullName>
        <ecNumber evidence="2">2.5.1.18</ecNumber>
    </recommendedName>
</protein>
<dbReference type="GO" id="GO:0004602">
    <property type="term" value="F:glutathione peroxidase activity"/>
    <property type="evidence" value="ECO:0007669"/>
    <property type="project" value="UniProtKB-ARBA"/>
</dbReference>
<dbReference type="Pfam" id="PF14497">
    <property type="entry name" value="GST_C_3"/>
    <property type="match status" value="2"/>
</dbReference>
<dbReference type="InterPro" id="IPR036249">
    <property type="entry name" value="Thioredoxin-like_sf"/>
</dbReference>
<dbReference type="InterPro" id="IPR050213">
    <property type="entry name" value="GST_superfamily"/>
</dbReference>
<feature type="domain" description="GST C-terminal" evidence="7">
    <location>
        <begin position="82"/>
        <end position="206"/>
    </location>
</feature>
<evidence type="ECO:0000256" key="3">
    <source>
        <dbReference type="ARBA" id="ARBA00022679"/>
    </source>
</evidence>
<comment type="catalytic activity">
    <reaction evidence="5">
        <text>RX + glutathione = an S-substituted glutathione + a halide anion + H(+)</text>
        <dbReference type="Rhea" id="RHEA:16437"/>
        <dbReference type="ChEBI" id="CHEBI:15378"/>
        <dbReference type="ChEBI" id="CHEBI:16042"/>
        <dbReference type="ChEBI" id="CHEBI:17792"/>
        <dbReference type="ChEBI" id="CHEBI:57925"/>
        <dbReference type="ChEBI" id="CHEBI:90779"/>
        <dbReference type="EC" id="2.5.1.18"/>
    </reaction>
</comment>
<dbReference type="SUPFAM" id="SSF52833">
    <property type="entry name" value="Thioredoxin-like"/>
    <property type="match status" value="2"/>
</dbReference>
<dbReference type="PANTHER" id="PTHR11571">
    <property type="entry name" value="GLUTATHIONE S-TRANSFERASE"/>
    <property type="match status" value="1"/>
</dbReference>
<evidence type="ECO:0000256" key="2">
    <source>
        <dbReference type="ARBA" id="ARBA00012452"/>
    </source>
</evidence>
<proteinExistence type="inferred from homology"/>
<name>A0AAW1MIS7_POPJA</name>
<evidence type="ECO:0000313" key="8">
    <source>
        <dbReference type="EMBL" id="KAK9746074.1"/>
    </source>
</evidence>
<feature type="domain" description="GST C-terminal" evidence="7">
    <location>
        <begin position="327"/>
        <end position="447"/>
    </location>
</feature>
<comment type="caution">
    <text evidence="8">The sequence shown here is derived from an EMBL/GenBank/DDBJ whole genome shotgun (WGS) entry which is preliminary data.</text>
</comment>
<feature type="domain" description="GST N-terminal" evidence="6">
    <location>
        <begin position="3"/>
        <end position="80"/>
    </location>
</feature>
<evidence type="ECO:0000256" key="1">
    <source>
        <dbReference type="ARBA" id="ARBA00011738"/>
    </source>
</evidence>
<dbReference type="InterPro" id="IPR010987">
    <property type="entry name" value="Glutathione-S-Trfase_C-like"/>
</dbReference>
<dbReference type="AlphaFoldDB" id="A0AAW1MIS7"/>
<dbReference type="Proteomes" id="UP001458880">
    <property type="component" value="Unassembled WGS sequence"/>
</dbReference>
<keyword evidence="3" id="KW-0808">Transferase</keyword>
<sequence>MAPNIKLMYYNSRGFGEVIRLLLKYGSIDFEDVRIEYAEWPNIKPKMPFGQLPVYEEDSKRIGQSNAIARYIAKKVNLHGNSDWEDLEIDAIVDTIEDFKIKVMAVRYESDPDKRNKLKATVLNETLPYYLGKFDDIAKQNNGHLALNKLTWADILFTTLTDGFFILLGEDMLDTYKNLQLVRENVLKVPSIQSWVQSSPKPNMGLKTLLNIVAIVAVAFISYRWGSSNVSNESKATNDNENRADIPSKITLHYFDARWTTETVRWLLKYGGIEFTDHRVEKSTWGDIKPTMPFGHLPVIEVDGKKGAQSIAIARYVAKMAKLTGANDWEDLEIDAIVDTLNDIKEKISNMFGEEDEKAKDILKETHLKETLPYYFEKFESMAKNNNGYLVGKKLTWADFYFTVACELYAGILGSDVVEHYPNLVKVRQNVLKLPALLYRFDIVRVE</sequence>
<evidence type="ECO:0000313" key="9">
    <source>
        <dbReference type="Proteomes" id="UP001458880"/>
    </source>
</evidence>
<dbReference type="PROSITE" id="PS50405">
    <property type="entry name" value="GST_CTER"/>
    <property type="match status" value="2"/>
</dbReference>
<evidence type="ECO:0000256" key="4">
    <source>
        <dbReference type="ARBA" id="ARBA00038317"/>
    </source>
</evidence>
<dbReference type="InterPro" id="IPR040079">
    <property type="entry name" value="Glutathione_S-Trfase"/>
</dbReference>
<dbReference type="SUPFAM" id="SSF47616">
    <property type="entry name" value="GST C-terminal domain-like"/>
    <property type="match status" value="2"/>
</dbReference>
<comment type="similarity">
    <text evidence="4">Belongs to the GST superfamily. Sigma family.</text>
</comment>
<dbReference type="CDD" id="cd03039">
    <property type="entry name" value="GST_N_Sigma_like"/>
    <property type="match status" value="2"/>
</dbReference>
<dbReference type="EMBL" id="JASPKY010000042">
    <property type="protein sequence ID" value="KAK9746074.1"/>
    <property type="molecule type" value="Genomic_DNA"/>
</dbReference>
<dbReference type="FunFam" id="3.40.30.10:FF:000035">
    <property type="entry name" value="hematopoietic prostaglandin D synthase"/>
    <property type="match status" value="1"/>
</dbReference>
<dbReference type="EC" id="2.5.1.18" evidence="2"/>
<dbReference type="InterPro" id="IPR004046">
    <property type="entry name" value="GST_C"/>
</dbReference>
<accession>A0AAW1MIS7</accession>
<evidence type="ECO:0000256" key="5">
    <source>
        <dbReference type="ARBA" id="ARBA00047960"/>
    </source>
</evidence>
<evidence type="ECO:0000259" key="6">
    <source>
        <dbReference type="PROSITE" id="PS50404"/>
    </source>
</evidence>
<dbReference type="InterPro" id="IPR036282">
    <property type="entry name" value="Glutathione-S-Trfase_C_sf"/>
</dbReference>
<dbReference type="Pfam" id="PF02798">
    <property type="entry name" value="GST_N"/>
    <property type="match status" value="2"/>
</dbReference>
<gene>
    <name evidence="8" type="ORF">QE152_g6401</name>
</gene>
<dbReference type="InterPro" id="IPR004045">
    <property type="entry name" value="Glutathione_S-Trfase_N"/>
</dbReference>